<evidence type="ECO:0000259" key="10">
    <source>
        <dbReference type="PROSITE" id="PS51384"/>
    </source>
</evidence>
<evidence type="ECO:0000313" key="12">
    <source>
        <dbReference type="Proteomes" id="UP000480684"/>
    </source>
</evidence>
<keyword evidence="4" id="KW-0285">Flavoprotein</keyword>
<feature type="domain" description="FAD-binding FR-type" evidence="10">
    <location>
        <begin position="3"/>
        <end position="103"/>
    </location>
</feature>
<dbReference type="InterPro" id="IPR001709">
    <property type="entry name" value="Flavoprot_Pyr_Nucl_cyt_Rdtase"/>
</dbReference>
<evidence type="ECO:0000256" key="2">
    <source>
        <dbReference type="ARBA" id="ARBA00008312"/>
    </source>
</evidence>
<dbReference type="Pfam" id="PF00175">
    <property type="entry name" value="NAD_binding_1"/>
    <property type="match status" value="1"/>
</dbReference>
<dbReference type="SUPFAM" id="SSF63380">
    <property type="entry name" value="Riboflavin synthase domain-like"/>
    <property type="match status" value="1"/>
</dbReference>
<organism evidence="11 12">
    <name type="scientific">Magnetospirillum aberrantis SpK</name>
    <dbReference type="NCBI Taxonomy" id="908842"/>
    <lineage>
        <taxon>Bacteria</taxon>
        <taxon>Pseudomonadati</taxon>
        <taxon>Pseudomonadota</taxon>
        <taxon>Alphaproteobacteria</taxon>
        <taxon>Rhodospirillales</taxon>
        <taxon>Rhodospirillaceae</taxon>
        <taxon>Magnetospirillum</taxon>
    </lineage>
</organism>
<evidence type="ECO:0000256" key="9">
    <source>
        <dbReference type="ARBA" id="ARBA00047776"/>
    </source>
</evidence>
<dbReference type="GO" id="GO:0004324">
    <property type="term" value="F:ferredoxin-NADP+ reductase activity"/>
    <property type="evidence" value="ECO:0007669"/>
    <property type="project" value="UniProtKB-EC"/>
</dbReference>
<dbReference type="SUPFAM" id="SSF52343">
    <property type="entry name" value="Ferredoxin reductase-like, C-terminal NADP-linked domain"/>
    <property type="match status" value="1"/>
</dbReference>
<sequence length="258" mass="28977">MSSNILEKTVIDVHHWTDSLFTLKLTRDPGFRFESGQFAMIGLMVDGRPLMRAYSMASAAYEDHLEFLSIKVPNGPLTSRLQHVKPGDTILVNKKTTGTLILDNLLPGKRLYLLATGTGLAPFLSIVKDPAVYERYDQVVLVHGVRRVSDLVYGDFIQYHLPENEFFGEEARHKLVYYPTVTREPYVHQGRITELAKSGKLFEDLGNPFINTAEDRVMICGNPNMMNELAEWLDGAGFKQGSNAGPGHYVIEKAFAEK</sequence>
<evidence type="ECO:0000256" key="3">
    <source>
        <dbReference type="ARBA" id="ARBA00013223"/>
    </source>
</evidence>
<dbReference type="RefSeq" id="WP_163677259.1">
    <property type="nucleotide sequence ID" value="NZ_JAAIYP010000034.1"/>
</dbReference>
<dbReference type="AlphaFoldDB" id="A0A7C9QT76"/>
<dbReference type="PROSITE" id="PS51384">
    <property type="entry name" value="FAD_FR"/>
    <property type="match status" value="1"/>
</dbReference>
<evidence type="ECO:0000256" key="4">
    <source>
        <dbReference type="ARBA" id="ARBA00022630"/>
    </source>
</evidence>
<keyword evidence="7" id="KW-0521">NADP</keyword>
<dbReference type="EMBL" id="JAAIYP010000034">
    <property type="protein sequence ID" value="NFV79965.1"/>
    <property type="molecule type" value="Genomic_DNA"/>
</dbReference>
<comment type="catalytic activity">
    <reaction evidence="9">
        <text>2 reduced [2Fe-2S]-[ferredoxin] + NADP(+) + H(+) = 2 oxidized [2Fe-2S]-[ferredoxin] + NADPH</text>
        <dbReference type="Rhea" id="RHEA:20125"/>
        <dbReference type="Rhea" id="RHEA-COMP:10000"/>
        <dbReference type="Rhea" id="RHEA-COMP:10001"/>
        <dbReference type="ChEBI" id="CHEBI:15378"/>
        <dbReference type="ChEBI" id="CHEBI:33737"/>
        <dbReference type="ChEBI" id="CHEBI:33738"/>
        <dbReference type="ChEBI" id="CHEBI:57783"/>
        <dbReference type="ChEBI" id="CHEBI:58349"/>
        <dbReference type="EC" id="1.18.1.2"/>
    </reaction>
</comment>
<keyword evidence="5" id="KW-0547">Nucleotide-binding</keyword>
<comment type="cofactor">
    <cofactor evidence="1">
        <name>FAD</name>
        <dbReference type="ChEBI" id="CHEBI:57692"/>
    </cofactor>
</comment>
<evidence type="ECO:0000256" key="5">
    <source>
        <dbReference type="ARBA" id="ARBA00022741"/>
    </source>
</evidence>
<dbReference type="Pfam" id="PF00970">
    <property type="entry name" value="FAD_binding_6"/>
    <property type="match status" value="1"/>
</dbReference>
<comment type="similarity">
    <text evidence="2">Belongs to the ferredoxin--NADP reductase type 1 family.</text>
</comment>
<dbReference type="InterPro" id="IPR051930">
    <property type="entry name" value="FNR_type-1"/>
</dbReference>
<evidence type="ECO:0000313" key="11">
    <source>
        <dbReference type="EMBL" id="NFV79965.1"/>
    </source>
</evidence>
<gene>
    <name evidence="11" type="ORF">G4223_07565</name>
</gene>
<protein>
    <recommendedName>
        <fullName evidence="3">ferredoxin--NADP(+) reductase</fullName>
        <ecNumber evidence="3">1.18.1.2</ecNumber>
    </recommendedName>
</protein>
<dbReference type="InterPro" id="IPR008333">
    <property type="entry name" value="Cbr1-like_FAD-bd_dom"/>
</dbReference>
<dbReference type="CDD" id="cd06195">
    <property type="entry name" value="FNR1"/>
    <property type="match status" value="1"/>
</dbReference>
<evidence type="ECO:0000256" key="1">
    <source>
        <dbReference type="ARBA" id="ARBA00001974"/>
    </source>
</evidence>
<accession>A0A7C9QT76</accession>
<dbReference type="PANTHER" id="PTHR47878">
    <property type="entry name" value="OXIDOREDUCTASE FAD/NAD(P)-BINDING DOMAIN PROTEIN"/>
    <property type="match status" value="1"/>
</dbReference>
<dbReference type="Proteomes" id="UP000480684">
    <property type="component" value="Unassembled WGS sequence"/>
</dbReference>
<dbReference type="GO" id="GO:0042167">
    <property type="term" value="P:heme catabolic process"/>
    <property type="evidence" value="ECO:0007669"/>
    <property type="project" value="TreeGrafter"/>
</dbReference>
<dbReference type="InterPro" id="IPR033892">
    <property type="entry name" value="FNR_bac"/>
</dbReference>
<dbReference type="InterPro" id="IPR017938">
    <property type="entry name" value="Riboflavin_synthase-like_b-brl"/>
</dbReference>
<keyword evidence="6" id="KW-0274">FAD</keyword>
<dbReference type="GO" id="GO:0000166">
    <property type="term" value="F:nucleotide binding"/>
    <property type="evidence" value="ECO:0007669"/>
    <property type="project" value="UniProtKB-KW"/>
</dbReference>
<dbReference type="InterPro" id="IPR039261">
    <property type="entry name" value="FNR_nucleotide-bd"/>
</dbReference>
<evidence type="ECO:0000256" key="8">
    <source>
        <dbReference type="ARBA" id="ARBA00023002"/>
    </source>
</evidence>
<dbReference type="GO" id="GO:0034599">
    <property type="term" value="P:cellular response to oxidative stress"/>
    <property type="evidence" value="ECO:0007669"/>
    <property type="project" value="TreeGrafter"/>
</dbReference>
<comment type="caution">
    <text evidence="11">The sequence shown here is derived from an EMBL/GenBank/DDBJ whole genome shotgun (WGS) entry which is preliminary data.</text>
</comment>
<dbReference type="Gene3D" id="2.40.30.10">
    <property type="entry name" value="Translation factors"/>
    <property type="match status" value="1"/>
</dbReference>
<dbReference type="EC" id="1.18.1.2" evidence="3"/>
<keyword evidence="12" id="KW-1185">Reference proteome</keyword>
<name>A0A7C9QT76_9PROT</name>
<dbReference type="Gene3D" id="3.40.50.80">
    <property type="entry name" value="Nucleotide-binding domain of ferredoxin-NADP reductase (FNR) module"/>
    <property type="match status" value="1"/>
</dbReference>
<evidence type="ECO:0000256" key="6">
    <source>
        <dbReference type="ARBA" id="ARBA00022827"/>
    </source>
</evidence>
<dbReference type="InterPro" id="IPR001433">
    <property type="entry name" value="OxRdtase_FAD/NAD-bd"/>
</dbReference>
<reference evidence="11 12" key="1">
    <citation type="submission" date="2020-02" db="EMBL/GenBank/DDBJ databases">
        <authorList>
            <person name="Dziuba M."/>
            <person name="Kuznetsov B."/>
            <person name="Mardanov A."/>
            <person name="Ravin N."/>
            <person name="Grouzdev D."/>
        </authorList>
    </citation>
    <scope>NUCLEOTIDE SEQUENCE [LARGE SCALE GENOMIC DNA]</scope>
    <source>
        <strain evidence="11 12">SpK</strain>
    </source>
</reference>
<dbReference type="InterPro" id="IPR017927">
    <property type="entry name" value="FAD-bd_FR_type"/>
</dbReference>
<keyword evidence="8" id="KW-0560">Oxidoreductase</keyword>
<proteinExistence type="inferred from homology"/>
<evidence type="ECO:0000256" key="7">
    <source>
        <dbReference type="ARBA" id="ARBA00022857"/>
    </source>
</evidence>
<dbReference type="PRINTS" id="PR00371">
    <property type="entry name" value="FPNCR"/>
</dbReference>
<dbReference type="PANTHER" id="PTHR47878:SF1">
    <property type="entry name" value="FLAVODOXIN_FERREDOXIN--NADP REDUCTASE"/>
    <property type="match status" value="1"/>
</dbReference>